<accession>A0A418NPP8</accession>
<gene>
    <name evidence="2" type="ORF">D2V07_13085</name>
</gene>
<keyword evidence="3" id="KW-1185">Reference proteome</keyword>
<protein>
    <submittedName>
        <fullName evidence="2">Uncharacterized protein</fullName>
    </submittedName>
</protein>
<comment type="similarity">
    <text evidence="1">Belongs to the UPF0167 family.</text>
</comment>
<comment type="caution">
    <text evidence="2">The sequence shown here is derived from an EMBL/GenBank/DDBJ whole genome shotgun (WGS) entry which is preliminary data.</text>
</comment>
<evidence type="ECO:0000313" key="2">
    <source>
        <dbReference type="EMBL" id="RIV84521.1"/>
    </source>
</evidence>
<evidence type="ECO:0000313" key="3">
    <source>
        <dbReference type="Proteomes" id="UP000286576"/>
    </source>
</evidence>
<evidence type="ECO:0000256" key="1">
    <source>
        <dbReference type="ARBA" id="ARBA00008525"/>
    </source>
</evidence>
<dbReference type="InterPro" id="IPR005363">
    <property type="entry name" value="UPF0167"/>
</dbReference>
<reference evidence="2 3" key="1">
    <citation type="submission" date="2018-08" db="EMBL/GenBank/DDBJ databases">
        <title>Erythrobacter zhengii sp.nov., a bacterium isolated from deep-sea sediment.</title>
        <authorList>
            <person name="Fang C."/>
            <person name="Wu Y.-H."/>
            <person name="Sun C."/>
            <person name="Wang H."/>
            <person name="Cheng H."/>
            <person name="Meng F.-X."/>
            <person name="Wang C.-S."/>
            <person name="Xu X.-W."/>
        </authorList>
    </citation>
    <scope>NUCLEOTIDE SEQUENCE [LARGE SCALE GENOMIC DNA]</scope>
    <source>
        <strain evidence="2 3">V18</strain>
    </source>
</reference>
<proteinExistence type="inferred from homology"/>
<dbReference type="Proteomes" id="UP000286576">
    <property type="component" value="Unassembled WGS sequence"/>
</dbReference>
<name>A0A418NPP8_9SPHN</name>
<dbReference type="EMBL" id="QXFL01000006">
    <property type="protein sequence ID" value="RIV84521.1"/>
    <property type="molecule type" value="Genomic_DNA"/>
</dbReference>
<dbReference type="AlphaFoldDB" id="A0A418NPP8"/>
<organism evidence="2 3">
    <name type="scientific">Aurantiacibacter zhengii</name>
    <dbReference type="NCBI Taxonomy" id="2307003"/>
    <lineage>
        <taxon>Bacteria</taxon>
        <taxon>Pseudomonadati</taxon>
        <taxon>Pseudomonadota</taxon>
        <taxon>Alphaproteobacteria</taxon>
        <taxon>Sphingomonadales</taxon>
        <taxon>Erythrobacteraceae</taxon>
        <taxon>Aurantiacibacter</taxon>
    </lineage>
</organism>
<sequence>MGGEPRGLRRDRARLGQVRLFGRKLRRKEEKPHFRFYPGAYAEGGPLVASAKPCDCCGQPCVWEYTGNIYASTDATVCAGCIAAGYLGQIFKDGYSLDDIELETEVGQALSSELFERTPGVACFDPFEWPVADDAPMAFIGYGADFEKDSEAVRATTSAFSKLGWDDQTGPSDYALLFRPLGGGPMRAVIDLD</sequence>
<dbReference type="Pfam" id="PF03691">
    <property type="entry name" value="UPF0167"/>
    <property type="match status" value="1"/>
</dbReference>